<feature type="region of interest" description="Disordered" evidence="4">
    <location>
        <begin position="443"/>
        <end position="497"/>
    </location>
</feature>
<dbReference type="PROSITE" id="PS00600">
    <property type="entry name" value="AA_TRANSFER_CLASS_3"/>
    <property type="match status" value="1"/>
</dbReference>
<dbReference type="CDD" id="cd00610">
    <property type="entry name" value="OAT_like"/>
    <property type="match status" value="1"/>
</dbReference>
<evidence type="ECO:0000313" key="6">
    <source>
        <dbReference type="Proteomes" id="UP000664277"/>
    </source>
</evidence>
<dbReference type="InterPro" id="IPR050103">
    <property type="entry name" value="Class-III_PLP-dep_AT"/>
</dbReference>
<comment type="caution">
    <text evidence="5">The sequence shown here is derived from an EMBL/GenBank/DDBJ whole genome shotgun (WGS) entry which is preliminary data.</text>
</comment>
<dbReference type="InterPro" id="IPR005814">
    <property type="entry name" value="Aminotrans_3"/>
</dbReference>
<gene>
    <name evidence="5" type="ORF">J0M35_13355</name>
</gene>
<dbReference type="GO" id="GO:0030170">
    <property type="term" value="F:pyridoxal phosphate binding"/>
    <property type="evidence" value="ECO:0007669"/>
    <property type="project" value="InterPro"/>
</dbReference>
<dbReference type="PANTHER" id="PTHR11986:SF112">
    <property type="entry name" value="PUTRESCINE AMINOTRANSFERASE"/>
    <property type="match status" value="1"/>
</dbReference>
<dbReference type="InterPro" id="IPR049704">
    <property type="entry name" value="Aminotrans_3_PPA_site"/>
</dbReference>
<dbReference type="EMBL" id="JAFLCK010000019">
    <property type="protein sequence ID" value="MBN8661348.1"/>
    <property type="molecule type" value="Genomic_DNA"/>
</dbReference>
<sequence length="497" mass="53951">MAVYKREFQRKRFPVIEKTAGVTNYEKLAENALANSINHLNTAYGQKLSGAEGAVEFRDEGVYTFDNQGRRYLDCLGGFGIFNVGHRHPKVVNAVKAQLDQVALHSQELINPWAAHLASQLAAIAPGDLQYCFFGNSGSEAVEGAIKLARLYTGKSEIISTKNAYHGVSMGALSATGRDVFRKPFEPLLNGFVHVPFGDAQAIEAAINENTAAVILEPIQGEGGINVPPAGYLRKVREITRKKGVLLILDEVQTGMGRTGRMFACEHEGVLPDILCLAKALGGGVMPIGCFMASAKVWKVLEPNPTIHNSTFGGNPLACSAASACVEVLLEEHLPARAAVMGNHFNNRLNELKERYPEQIADVRGRGLLIGLEFTSKELREAVQVELFHRGVLVAGTLNANRTFRIEPPLIITESQINFMVDTLEGILKDLLSGEIGEIEEVKQNSGKKKREKESGVVRAARKLTPVKSGSAAKNSKPAKGSKKSAKGKTRTSRSER</sequence>
<feature type="compositionally biased region" description="Basic residues" evidence="4">
    <location>
        <begin position="480"/>
        <end position="497"/>
    </location>
</feature>
<proteinExistence type="inferred from homology"/>
<dbReference type="Proteomes" id="UP000664277">
    <property type="component" value="Unassembled WGS sequence"/>
</dbReference>
<accession>A0A8J7TNU6</accession>
<feature type="compositionally biased region" description="Low complexity" evidence="4">
    <location>
        <begin position="468"/>
        <end position="479"/>
    </location>
</feature>
<reference evidence="5" key="1">
    <citation type="submission" date="2021-02" db="EMBL/GenBank/DDBJ databases">
        <title>Genome-Resolved Metagenomics of a Microbial Community Performing Photosynthetic Biological Nutrient Removal.</title>
        <authorList>
            <person name="Mcdaniel E.A."/>
        </authorList>
    </citation>
    <scope>NUCLEOTIDE SEQUENCE</scope>
    <source>
        <strain evidence="5">UWPOB_OBS1</strain>
    </source>
</reference>
<dbReference type="FunFam" id="3.40.640.10:FF:000004">
    <property type="entry name" value="Acetylornithine aminotransferase"/>
    <property type="match status" value="1"/>
</dbReference>
<dbReference type="AlphaFoldDB" id="A0A8J7TNU6"/>
<evidence type="ECO:0000313" key="5">
    <source>
        <dbReference type="EMBL" id="MBN8661348.1"/>
    </source>
</evidence>
<keyword evidence="5" id="KW-0808">Transferase</keyword>
<name>A0A8J7TNU6_9BACT</name>
<keyword evidence="5" id="KW-0032">Aminotransferase</keyword>
<dbReference type="InterPro" id="IPR015421">
    <property type="entry name" value="PyrdxlP-dep_Trfase_major"/>
</dbReference>
<evidence type="ECO:0000256" key="4">
    <source>
        <dbReference type="SAM" id="MobiDB-lite"/>
    </source>
</evidence>
<dbReference type="GO" id="GO:0009447">
    <property type="term" value="P:putrescine catabolic process"/>
    <property type="evidence" value="ECO:0007669"/>
    <property type="project" value="TreeGrafter"/>
</dbReference>
<dbReference type="SUPFAM" id="SSF53383">
    <property type="entry name" value="PLP-dependent transferases"/>
    <property type="match status" value="1"/>
</dbReference>
<organism evidence="5 6">
    <name type="scientific">Candidatus Obscuribacter phosphatis</name>
    <dbReference type="NCBI Taxonomy" id="1906157"/>
    <lineage>
        <taxon>Bacteria</taxon>
        <taxon>Bacillati</taxon>
        <taxon>Candidatus Melainabacteria</taxon>
        <taxon>Candidatus Obscuribacterales</taxon>
        <taxon>Candidatus Obscuribacteraceae</taxon>
        <taxon>Candidatus Obscuribacter</taxon>
    </lineage>
</organism>
<comment type="cofactor">
    <cofactor evidence="1">
        <name>pyridoxal 5'-phosphate</name>
        <dbReference type="ChEBI" id="CHEBI:597326"/>
    </cofactor>
</comment>
<keyword evidence="2 3" id="KW-0663">Pyridoxal phosphate</keyword>
<evidence type="ECO:0000256" key="2">
    <source>
        <dbReference type="ARBA" id="ARBA00022898"/>
    </source>
</evidence>
<dbReference type="Pfam" id="PF00202">
    <property type="entry name" value="Aminotran_3"/>
    <property type="match status" value="1"/>
</dbReference>
<dbReference type="GO" id="GO:0033094">
    <property type="term" value="F:putrescine--2-oxoglutarate transaminase activity"/>
    <property type="evidence" value="ECO:0007669"/>
    <property type="project" value="TreeGrafter"/>
</dbReference>
<dbReference type="Gene3D" id="3.40.640.10">
    <property type="entry name" value="Type I PLP-dependent aspartate aminotransferase-like (Major domain)"/>
    <property type="match status" value="1"/>
</dbReference>
<protein>
    <submittedName>
        <fullName evidence="5">Aminotransferase class III-fold pyridoxal phosphate-dependent enzyme</fullName>
    </submittedName>
</protein>
<dbReference type="InterPro" id="IPR015422">
    <property type="entry name" value="PyrdxlP-dep_Trfase_small"/>
</dbReference>
<evidence type="ECO:0000256" key="3">
    <source>
        <dbReference type="RuleBase" id="RU003560"/>
    </source>
</evidence>
<comment type="similarity">
    <text evidence="3">Belongs to the class-III pyridoxal-phosphate-dependent aminotransferase family.</text>
</comment>
<dbReference type="InterPro" id="IPR015424">
    <property type="entry name" value="PyrdxlP-dep_Trfase"/>
</dbReference>
<evidence type="ECO:0000256" key="1">
    <source>
        <dbReference type="ARBA" id="ARBA00001933"/>
    </source>
</evidence>
<dbReference type="PANTHER" id="PTHR11986">
    <property type="entry name" value="AMINOTRANSFERASE CLASS III"/>
    <property type="match status" value="1"/>
</dbReference>
<dbReference type="GO" id="GO:0042802">
    <property type="term" value="F:identical protein binding"/>
    <property type="evidence" value="ECO:0007669"/>
    <property type="project" value="TreeGrafter"/>
</dbReference>
<dbReference type="Gene3D" id="3.90.1150.10">
    <property type="entry name" value="Aspartate Aminotransferase, domain 1"/>
    <property type="match status" value="1"/>
</dbReference>